<feature type="transmembrane region" description="Helical" evidence="1">
    <location>
        <begin position="117"/>
        <end position="134"/>
    </location>
</feature>
<dbReference type="RefSeq" id="WP_252425304.1">
    <property type="nucleotide sequence ID" value="NZ_JAMWMR010000010.1"/>
</dbReference>
<protein>
    <recommendedName>
        <fullName evidence="4">Integral membrane protein</fullName>
    </recommendedName>
</protein>
<sequence length="158" mass="17094">MGGSGDKGRGPQTSRRKARVFWWLVALVVVALPLGYGLFSTHAYLSGYRTVVTDGHGPDVFAWRDPAGHTVRGPIDGVPEDGVWDEEGLGMDVTGQQIWVSAQGEAYAESPRRTDMFIGYAGTALALGLVAYVVRVGRNVRDEADAPPPGIRDGHRFR</sequence>
<proteinExistence type="predicted"/>
<gene>
    <name evidence="2" type="ORF">NGF19_14590</name>
</gene>
<reference evidence="2 3" key="1">
    <citation type="submission" date="2022-05" db="EMBL/GenBank/DDBJ databases">
        <title>Streptomyces sp. nov. RY43-2 isolated from soil of a peat swamp forest.</title>
        <authorList>
            <person name="Kanchanasin P."/>
            <person name="Tanasupawat S."/>
            <person name="Phongsopitanun W."/>
        </authorList>
    </citation>
    <scope>NUCLEOTIDE SEQUENCE [LARGE SCALE GENOMIC DNA]</scope>
    <source>
        <strain evidence="2 3">RY43-2</strain>
    </source>
</reference>
<dbReference type="EMBL" id="JAMWMR010000010">
    <property type="protein sequence ID" value="MCN9242004.1"/>
    <property type="molecule type" value="Genomic_DNA"/>
</dbReference>
<organism evidence="2 3">
    <name type="scientific">Streptomyces macrolidinus</name>
    <dbReference type="NCBI Taxonomy" id="2952607"/>
    <lineage>
        <taxon>Bacteria</taxon>
        <taxon>Bacillati</taxon>
        <taxon>Actinomycetota</taxon>
        <taxon>Actinomycetes</taxon>
        <taxon>Kitasatosporales</taxon>
        <taxon>Streptomycetaceae</taxon>
        <taxon>Streptomyces</taxon>
    </lineage>
</organism>
<keyword evidence="3" id="KW-1185">Reference proteome</keyword>
<keyword evidence="1" id="KW-1133">Transmembrane helix</keyword>
<accession>A0ABT0ZEJ8</accession>
<evidence type="ECO:0000256" key="1">
    <source>
        <dbReference type="SAM" id="Phobius"/>
    </source>
</evidence>
<name>A0ABT0ZEJ8_9ACTN</name>
<evidence type="ECO:0008006" key="4">
    <source>
        <dbReference type="Google" id="ProtNLM"/>
    </source>
</evidence>
<keyword evidence="1" id="KW-0472">Membrane</keyword>
<keyword evidence="1" id="KW-0812">Transmembrane</keyword>
<evidence type="ECO:0000313" key="3">
    <source>
        <dbReference type="Proteomes" id="UP001523219"/>
    </source>
</evidence>
<comment type="caution">
    <text evidence="2">The sequence shown here is derived from an EMBL/GenBank/DDBJ whole genome shotgun (WGS) entry which is preliminary data.</text>
</comment>
<feature type="transmembrane region" description="Helical" evidence="1">
    <location>
        <begin position="20"/>
        <end position="39"/>
    </location>
</feature>
<dbReference type="Proteomes" id="UP001523219">
    <property type="component" value="Unassembled WGS sequence"/>
</dbReference>
<evidence type="ECO:0000313" key="2">
    <source>
        <dbReference type="EMBL" id="MCN9242004.1"/>
    </source>
</evidence>